<sequence length="377" mass="41776">MLAPNFHSLKLPTMDVEKVFHMKEGQGEASYARNSSSQKKGIELVKHVTVAAVVDLFLSKAPQCFAIADLGCSSGPNTLSVIRNIIDVIDERCGIISCPTPEFQVFLNDLPTNDFNSIFMALSEFYGSIKKNGKREDPPSVFVSGVPGSFYGRLFPSRSLHFIHSSFSLHWLSRVPPAIYDENGKSLNKGKMCVTGSSPPAVAKAYLMQFQEDFNLFLRSRSEELISGGRMVLTLLGRGSEKHMERGQATYWELLGQAFAFLVSSGEVEQEKVDTYDVHFYAPSMDEVKHVVQMEGSFSIDCLEMFEIGGDGRTSVGRNGRATAKAIRAIQESMILHHFGEGIIDGLFEQYAEILDVELAKEEIKVPNLLVVLRKSA</sequence>
<dbReference type="InterPro" id="IPR005299">
    <property type="entry name" value="MeTrfase_7"/>
</dbReference>
<dbReference type="Gene3D" id="3.40.50.150">
    <property type="entry name" value="Vaccinia Virus protein VP39"/>
    <property type="match status" value="1"/>
</dbReference>
<evidence type="ECO:0000256" key="1">
    <source>
        <dbReference type="ARBA" id="ARBA00022723"/>
    </source>
</evidence>
<dbReference type="Gene3D" id="1.10.1200.270">
    <property type="entry name" value="Methyltransferase, alpha-helical capping domain"/>
    <property type="match status" value="1"/>
</dbReference>
<keyword evidence="2" id="KW-0460">Magnesium</keyword>
<accession>A0A3S3MZD0</accession>
<name>A0A3S3MZD0_9MAGN</name>
<proteinExistence type="predicted"/>
<dbReference type="GO" id="GO:0032259">
    <property type="term" value="P:methylation"/>
    <property type="evidence" value="ECO:0007669"/>
    <property type="project" value="UniProtKB-KW"/>
</dbReference>
<dbReference type="PANTHER" id="PTHR31009">
    <property type="entry name" value="S-ADENOSYL-L-METHIONINE:CARBOXYL METHYLTRANSFERASE FAMILY PROTEIN"/>
    <property type="match status" value="1"/>
</dbReference>
<gene>
    <name evidence="3" type="ORF">CKAN_01115200</name>
</gene>
<dbReference type="InterPro" id="IPR029063">
    <property type="entry name" value="SAM-dependent_MTases_sf"/>
</dbReference>
<protein>
    <submittedName>
        <fullName evidence="3">Salicylate carboxymethyltransferase</fullName>
    </submittedName>
</protein>
<comment type="caution">
    <text evidence="3">The sequence shown here is derived from an EMBL/GenBank/DDBJ whole genome shotgun (WGS) entry which is preliminary data.</text>
</comment>
<dbReference type="EMBL" id="QPKB01000004">
    <property type="protein sequence ID" value="RWR82435.1"/>
    <property type="molecule type" value="Genomic_DNA"/>
</dbReference>
<organism evidence="3 4">
    <name type="scientific">Cinnamomum micranthum f. kanehirae</name>
    <dbReference type="NCBI Taxonomy" id="337451"/>
    <lineage>
        <taxon>Eukaryota</taxon>
        <taxon>Viridiplantae</taxon>
        <taxon>Streptophyta</taxon>
        <taxon>Embryophyta</taxon>
        <taxon>Tracheophyta</taxon>
        <taxon>Spermatophyta</taxon>
        <taxon>Magnoliopsida</taxon>
        <taxon>Magnoliidae</taxon>
        <taxon>Laurales</taxon>
        <taxon>Lauraceae</taxon>
        <taxon>Cinnamomum</taxon>
    </lineage>
</organism>
<dbReference type="GO" id="GO:0046872">
    <property type="term" value="F:metal ion binding"/>
    <property type="evidence" value="ECO:0007669"/>
    <property type="project" value="UniProtKB-KW"/>
</dbReference>
<dbReference type="Pfam" id="PF03492">
    <property type="entry name" value="Methyltransf_7"/>
    <property type="match status" value="1"/>
</dbReference>
<keyword evidence="3" id="KW-0489">Methyltransferase</keyword>
<evidence type="ECO:0000313" key="3">
    <source>
        <dbReference type="EMBL" id="RWR82435.1"/>
    </source>
</evidence>
<dbReference type="GO" id="GO:0008168">
    <property type="term" value="F:methyltransferase activity"/>
    <property type="evidence" value="ECO:0007669"/>
    <property type="project" value="UniProtKB-KW"/>
</dbReference>
<evidence type="ECO:0000256" key="2">
    <source>
        <dbReference type="ARBA" id="ARBA00022842"/>
    </source>
</evidence>
<dbReference type="OrthoDB" id="1523883at2759"/>
<dbReference type="SUPFAM" id="SSF53335">
    <property type="entry name" value="S-adenosyl-L-methionine-dependent methyltransferases"/>
    <property type="match status" value="1"/>
</dbReference>
<dbReference type="AlphaFoldDB" id="A0A3S3MZD0"/>
<keyword evidence="1" id="KW-0479">Metal-binding</keyword>
<evidence type="ECO:0000313" key="4">
    <source>
        <dbReference type="Proteomes" id="UP000283530"/>
    </source>
</evidence>
<keyword evidence="4" id="KW-1185">Reference proteome</keyword>
<reference evidence="3 4" key="1">
    <citation type="journal article" date="2019" name="Nat. Plants">
        <title>Stout camphor tree genome fills gaps in understanding of flowering plant genome evolution.</title>
        <authorList>
            <person name="Chaw S.M."/>
            <person name="Liu Y.C."/>
            <person name="Wu Y.W."/>
            <person name="Wang H.Y."/>
            <person name="Lin C.I."/>
            <person name="Wu C.S."/>
            <person name="Ke H.M."/>
            <person name="Chang L.Y."/>
            <person name="Hsu C.Y."/>
            <person name="Yang H.T."/>
            <person name="Sudianto E."/>
            <person name="Hsu M.H."/>
            <person name="Wu K.P."/>
            <person name="Wang L.N."/>
            <person name="Leebens-Mack J.H."/>
            <person name="Tsai I.J."/>
        </authorList>
    </citation>
    <scope>NUCLEOTIDE SEQUENCE [LARGE SCALE GENOMIC DNA]</scope>
    <source>
        <strain evidence="4">cv. Chaw 1501</strain>
        <tissue evidence="3">Young leaves</tissue>
    </source>
</reference>
<dbReference type="InterPro" id="IPR042086">
    <property type="entry name" value="MeTrfase_capping"/>
</dbReference>
<keyword evidence="3" id="KW-0808">Transferase</keyword>
<dbReference type="Proteomes" id="UP000283530">
    <property type="component" value="Unassembled WGS sequence"/>
</dbReference>
<dbReference type="STRING" id="337451.A0A3S3MZD0"/>